<feature type="domain" description="DUF2326" evidence="1">
    <location>
        <begin position="18"/>
        <end position="107"/>
    </location>
</feature>
<sequence length="115" mass="13368">MPLYLKYNDDEIPVKIIGINGKPGTGIKKAMIICFYLVHVKLIINKVYHMPIFKIHDKLENIDLMELSNIVKETRNFEGQYIFLILNDGIEKLGIERGRSCIKAFDRRKISWSVS</sequence>
<dbReference type="Proteomes" id="UP000631418">
    <property type="component" value="Unassembled WGS sequence"/>
</dbReference>
<dbReference type="Pfam" id="PF10088">
    <property type="entry name" value="DUF2326"/>
    <property type="match status" value="1"/>
</dbReference>
<name>A0AAE2RMP6_CLOBE</name>
<evidence type="ECO:0000259" key="1">
    <source>
        <dbReference type="Pfam" id="PF10088"/>
    </source>
</evidence>
<dbReference type="EMBL" id="JADOEF010000001">
    <property type="protein sequence ID" value="MBF7808217.1"/>
    <property type="molecule type" value="Genomic_DNA"/>
</dbReference>
<dbReference type="InterPro" id="IPR018760">
    <property type="entry name" value="DUF2326"/>
</dbReference>
<reference evidence="2" key="1">
    <citation type="submission" date="2020-11" db="EMBL/GenBank/DDBJ databases">
        <authorList>
            <person name="Thieme N."/>
            <person name="Liebl W."/>
            <person name="Zverlov V."/>
        </authorList>
    </citation>
    <scope>NUCLEOTIDE SEQUENCE</scope>
    <source>
        <strain evidence="2">NT08</strain>
    </source>
</reference>
<dbReference type="RefSeq" id="WP_012061172.1">
    <property type="nucleotide sequence ID" value="NZ_CP073279.1"/>
</dbReference>
<dbReference type="AlphaFoldDB" id="A0AAE2RMP6"/>
<organism evidence="2 3">
    <name type="scientific">Clostridium beijerinckii</name>
    <name type="common">Clostridium MP</name>
    <dbReference type="NCBI Taxonomy" id="1520"/>
    <lineage>
        <taxon>Bacteria</taxon>
        <taxon>Bacillati</taxon>
        <taxon>Bacillota</taxon>
        <taxon>Clostridia</taxon>
        <taxon>Eubacteriales</taxon>
        <taxon>Clostridiaceae</taxon>
        <taxon>Clostridium</taxon>
    </lineage>
</organism>
<evidence type="ECO:0000313" key="2">
    <source>
        <dbReference type="EMBL" id="MBF7808217.1"/>
    </source>
</evidence>
<comment type="caution">
    <text evidence="2">The sequence shown here is derived from an EMBL/GenBank/DDBJ whole genome shotgun (WGS) entry which is preliminary data.</text>
</comment>
<proteinExistence type="predicted"/>
<accession>A0AAE2RMP6</accession>
<evidence type="ECO:0000313" key="3">
    <source>
        <dbReference type="Proteomes" id="UP000631418"/>
    </source>
</evidence>
<protein>
    <submittedName>
        <fullName evidence="2">DUF2326 domain-containing protein</fullName>
    </submittedName>
</protein>
<gene>
    <name evidence="2" type="ORF">IS491_05995</name>
</gene>